<feature type="domain" description="Pectinesterase inhibitor" evidence="5">
    <location>
        <begin position="27"/>
        <end position="167"/>
    </location>
</feature>
<evidence type="ECO:0000256" key="2">
    <source>
        <dbReference type="ARBA" id="ARBA00023157"/>
    </source>
</evidence>
<dbReference type="Pfam" id="PF04043">
    <property type="entry name" value="PMEI"/>
    <property type="match status" value="1"/>
</dbReference>
<dbReference type="CDD" id="cd15796">
    <property type="entry name" value="CIF_like"/>
    <property type="match status" value="1"/>
</dbReference>
<gene>
    <name evidence="6" type="primary">INH1</name>
    <name evidence="7" type="ORF">MANES_15G002100</name>
</gene>
<protein>
    <submittedName>
        <fullName evidence="6">Invertase inhibitor</fullName>
    </submittedName>
</protein>
<dbReference type="InterPro" id="IPR035513">
    <property type="entry name" value="Invertase/methylesterase_inhib"/>
</dbReference>
<dbReference type="InterPro" id="IPR006501">
    <property type="entry name" value="Pectinesterase_inhib_dom"/>
</dbReference>
<dbReference type="OrthoDB" id="1918674at2759"/>
<dbReference type="GO" id="GO:0004857">
    <property type="term" value="F:enzyme inhibitor activity"/>
    <property type="evidence" value="ECO:0000318"/>
    <property type="project" value="GO_Central"/>
</dbReference>
<dbReference type="Proteomes" id="UP000091857">
    <property type="component" value="Chromosome 15"/>
</dbReference>
<dbReference type="Gramene" id="Manes.15G002100.1.v8.1">
    <property type="protein sequence ID" value="Manes.15G002100.1.v8.1.CDS.1"/>
    <property type="gene ID" value="Manes.15G002100.v8.1"/>
</dbReference>
<name>A0A0B5KSF6_MANES</name>
<comment type="similarity">
    <text evidence="3">Belongs to the PMEI family.</text>
</comment>
<reference evidence="7 8" key="3">
    <citation type="submission" date="2016-02" db="EMBL/GenBank/DDBJ databases">
        <title>WGS assembly of Manihot esculenta.</title>
        <authorList>
            <person name="Bredeson J.V."/>
            <person name="Prochnik S.E."/>
            <person name="Lyons J.B."/>
            <person name="Schmutz J."/>
            <person name="Grimwood J."/>
            <person name="Vrebalov J."/>
            <person name="Bart R.S."/>
            <person name="Amuge T."/>
            <person name="Ferguson M.E."/>
            <person name="Green R."/>
            <person name="Putnam N."/>
            <person name="Stites J."/>
            <person name="Rounsley S."/>
            <person name="Rokhsar D.S."/>
        </authorList>
    </citation>
    <scope>NUCLEOTIDE SEQUENCE [LARGE SCALE GENOMIC DNA]</scope>
    <source>
        <strain evidence="8">cv. AM560-2</strain>
        <tissue evidence="7">Leaf</tissue>
    </source>
</reference>
<dbReference type="SMART" id="SM00856">
    <property type="entry name" value="PMEI"/>
    <property type="match status" value="1"/>
</dbReference>
<dbReference type="GO" id="GO:0009827">
    <property type="term" value="P:plant-type cell wall modification"/>
    <property type="evidence" value="ECO:0000318"/>
    <property type="project" value="GO_Central"/>
</dbReference>
<reference evidence="6" key="1">
    <citation type="journal article" date="2013" name="Adv Mat Res">
        <title>Cloning and Sequence Analysis of Two cDNA Encoding Invertase Inhibitors from Cassava (Manihot esculenta Crantz).</title>
        <authorList>
            <person name="Geng M."/>
            <person name="Yao Y."/>
            <person name="Wu X."/>
            <person name="Min Y."/>
            <person name="Fu S."/>
            <person name="Hu X."/>
            <person name="Guo J."/>
        </authorList>
    </citation>
    <scope>NUCLEOTIDE SEQUENCE</scope>
</reference>
<organism evidence="6">
    <name type="scientific">Manihot esculenta</name>
    <name type="common">Cassava</name>
    <name type="synonym">Jatropha manihot</name>
    <dbReference type="NCBI Taxonomy" id="3983"/>
    <lineage>
        <taxon>Eukaryota</taxon>
        <taxon>Viridiplantae</taxon>
        <taxon>Streptophyta</taxon>
        <taxon>Embryophyta</taxon>
        <taxon>Tracheophyta</taxon>
        <taxon>Spermatophyta</taxon>
        <taxon>Magnoliopsida</taxon>
        <taxon>eudicotyledons</taxon>
        <taxon>Gunneridae</taxon>
        <taxon>Pentapetalae</taxon>
        <taxon>rosids</taxon>
        <taxon>fabids</taxon>
        <taxon>Malpighiales</taxon>
        <taxon>Euphorbiaceae</taxon>
        <taxon>Crotonoideae</taxon>
        <taxon>Manihoteae</taxon>
        <taxon>Manihot</taxon>
    </lineage>
</organism>
<accession>A0A0B5KSF6</accession>
<keyword evidence="1 4" id="KW-0732">Signal</keyword>
<dbReference type="PANTHER" id="PTHR35357:SF8">
    <property type="entry name" value="OS01G0111000 PROTEIN"/>
    <property type="match status" value="1"/>
</dbReference>
<evidence type="ECO:0000256" key="4">
    <source>
        <dbReference type="SAM" id="SignalP"/>
    </source>
</evidence>
<evidence type="ECO:0000256" key="1">
    <source>
        <dbReference type="ARBA" id="ARBA00022729"/>
    </source>
</evidence>
<dbReference type="NCBIfam" id="TIGR01614">
    <property type="entry name" value="PME_inhib"/>
    <property type="match status" value="1"/>
</dbReference>
<dbReference type="EMBL" id="KM979345">
    <property type="protein sequence ID" value="AJG39411.1"/>
    <property type="molecule type" value="mRNA"/>
</dbReference>
<keyword evidence="8" id="KW-1185">Reference proteome</keyword>
<sequence>MKNSKSLSSFFLLSMFLLITQFIVVQSDANLIAQTCKQTPYYDLCVRSLNSDPRSPSADVRGLALIMVDIVKARSTTTLNLIKQLLRKMPKLKIPLTDCAADYNAILTSSIPQAIEALKKGNAKFAEDGANSARQEAELCEANFNGKSPITKFSAAVRKSSAIAAAIIRLLL</sequence>
<evidence type="ECO:0000313" key="7">
    <source>
        <dbReference type="EMBL" id="OAY27628.1"/>
    </source>
</evidence>
<evidence type="ECO:0000259" key="5">
    <source>
        <dbReference type="SMART" id="SM00856"/>
    </source>
</evidence>
<feature type="chain" id="PRO_5011345895" evidence="4">
    <location>
        <begin position="28"/>
        <end position="172"/>
    </location>
</feature>
<dbReference type="PANTHER" id="PTHR35357">
    <property type="entry name" value="OS02G0537100 PROTEIN"/>
    <property type="match status" value="1"/>
</dbReference>
<feature type="signal peptide" evidence="4">
    <location>
        <begin position="1"/>
        <end position="27"/>
    </location>
</feature>
<dbReference type="InterPro" id="IPR034087">
    <property type="entry name" value="C/VIF1"/>
</dbReference>
<evidence type="ECO:0000256" key="3">
    <source>
        <dbReference type="ARBA" id="ARBA00038471"/>
    </source>
</evidence>
<dbReference type="OMA" id="CRETPYY"/>
<evidence type="ECO:0000313" key="8">
    <source>
        <dbReference type="Proteomes" id="UP000091857"/>
    </source>
</evidence>
<dbReference type="FunFam" id="1.20.140.40:FF:000009">
    <property type="entry name" value="Invertase/pectin methylesterase inhibitor family protein"/>
    <property type="match status" value="1"/>
</dbReference>
<reference evidence="6" key="2">
    <citation type="submission" date="2014-10" db="EMBL/GenBank/DDBJ databases">
        <authorList>
            <person name="Geng M."/>
            <person name="Yao Y."/>
            <person name="Wu X."/>
            <person name="Min Y."/>
            <person name="Fu S."/>
            <person name="Hu X."/>
            <person name="Guo J."/>
        </authorList>
    </citation>
    <scope>NUCLEOTIDE SEQUENCE</scope>
</reference>
<dbReference type="GO" id="GO:0009505">
    <property type="term" value="C:plant-type cell wall"/>
    <property type="evidence" value="ECO:0000318"/>
    <property type="project" value="GO_Central"/>
</dbReference>
<dbReference type="Gene3D" id="1.20.140.40">
    <property type="entry name" value="Invertase/pectin methylesterase inhibitor family protein"/>
    <property type="match status" value="1"/>
</dbReference>
<keyword evidence="2" id="KW-1015">Disulfide bond</keyword>
<proteinExistence type="evidence at transcript level"/>
<evidence type="ECO:0000313" key="6">
    <source>
        <dbReference type="EMBL" id="AJG39411.1"/>
    </source>
</evidence>
<dbReference type="EMBL" id="CM004401">
    <property type="protein sequence ID" value="OAY27628.1"/>
    <property type="molecule type" value="Genomic_DNA"/>
</dbReference>
<dbReference type="STRING" id="3983.A0A0B5KSF6"/>
<dbReference type="SUPFAM" id="SSF101148">
    <property type="entry name" value="Plant invertase/pectin methylesterase inhibitor"/>
    <property type="match status" value="1"/>
</dbReference>
<dbReference type="AlphaFoldDB" id="A0A0B5KSF6"/>